<evidence type="ECO:0000313" key="6">
    <source>
        <dbReference type="EMBL" id="MDP9822637.1"/>
    </source>
</evidence>
<dbReference type="InterPro" id="IPR002525">
    <property type="entry name" value="Transp_IS110-like_N"/>
</dbReference>
<evidence type="ECO:0000313" key="7">
    <source>
        <dbReference type="EMBL" id="MDP9822897.1"/>
    </source>
</evidence>
<evidence type="ECO:0000313" key="8">
    <source>
        <dbReference type="EMBL" id="MDP9823018.1"/>
    </source>
</evidence>
<evidence type="ECO:0000313" key="3">
    <source>
        <dbReference type="EMBL" id="MDP9820233.1"/>
    </source>
</evidence>
<evidence type="ECO:0000313" key="5">
    <source>
        <dbReference type="EMBL" id="MDP9822221.1"/>
    </source>
</evidence>
<dbReference type="NCBIfam" id="NF033542">
    <property type="entry name" value="transpos_IS110"/>
    <property type="match status" value="1"/>
</dbReference>
<dbReference type="RefSeq" id="WP_068124533.1">
    <property type="nucleotide sequence ID" value="NZ_CCXJ01000741.1"/>
</dbReference>
<protein>
    <submittedName>
        <fullName evidence="5">Transposase</fullName>
    </submittedName>
</protein>
<dbReference type="EMBL" id="JAUSQM010000001">
    <property type="protein sequence ID" value="MDP9820233.1"/>
    <property type="molecule type" value="Genomic_DNA"/>
</dbReference>
<evidence type="ECO:0000259" key="2">
    <source>
        <dbReference type="Pfam" id="PF02371"/>
    </source>
</evidence>
<dbReference type="Proteomes" id="UP001240447">
    <property type="component" value="Unassembled WGS sequence"/>
</dbReference>
<sequence>MSVTPEATRPRVCAGLDWAKDDHVVCILDPDGEVLDRFTVEHTAAGLKRLVRRLLAAEVVEIGIERGDGPVIDALLATELTVLVISPNQVKNLRSRYGSAGNKDDRFDAYVLADVVRTDRRRLTPLTRSTPATQALRSSVRARRDLVAHRVAAANQLRAHLQVVFPGIVDLFAHLDSAISLSFLERFPTQTKADWLTADRLAAWLKKLAYSGRTDPAVLHQRLLAAPRGTTGAETGPHAATTLAFVAVLRSLNTQIATLADSIAEQLDVHPDAHVVTSLPRSGTVRAARLLAEIGDARGRFPTADSLACLAGVAPSTRQSGKVKAVTFRWGCDKELRDALCDFAADSRHANPWAADLYNRARARNHDHPHAVRILARAWVDIIWRCWQDRATYDPSQHRAFQRVLNEHHQIAA</sequence>
<dbReference type="PANTHER" id="PTHR33055:SF3">
    <property type="entry name" value="PUTATIVE TRANSPOSASE FOR IS117-RELATED"/>
    <property type="match status" value="1"/>
</dbReference>
<dbReference type="Pfam" id="PF01548">
    <property type="entry name" value="DEDD_Tnp_IS110"/>
    <property type="match status" value="1"/>
</dbReference>
<dbReference type="EMBL" id="JAUSQM010000001">
    <property type="protein sequence ID" value="MDP9823018.1"/>
    <property type="molecule type" value="Genomic_DNA"/>
</dbReference>
<comment type="caution">
    <text evidence="5">The sequence shown here is derived from an EMBL/GenBank/DDBJ whole genome shotgun (WGS) entry which is preliminary data.</text>
</comment>
<feature type="domain" description="Transposase IS116/IS110/IS902 C-terminal" evidence="2">
    <location>
        <begin position="274"/>
        <end position="358"/>
    </location>
</feature>
<dbReference type="EMBL" id="JAUSQM010000001">
    <property type="protein sequence ID" value="MDP9822221.1"/>
    <property type="molecule type" value="Genomic_DNA"/>
</dbReference>
<dbReference type="Pfam" id="PF02371">
    <property type="entry name" value="Transposase_20"/>
    <property type="match status" value="1"/>
</dbReference>
<dbReference type="InterPro" id="IPR047650">
    <property type="entry name" value="Transpos_IS110"/>
</dbReference>
<name>A0ABT9NP66_9ACTN</name>
<evidence type="ECO:0000313" key="9">
    <source>
        <dbReference type="Proteomes" id="UP001240447"/>
    </source>
</evidence>
<evidence type="ECO:0000259" key="1">
    <source>
        <dbReference type="Pfam" id="PF01548"/>
    </source>
</evidence>
<proteinExistence type="predicted"/>
<dbReference type="PANTHER" id="PTHR33055">
    <property type="entry name" value="TRANSPOSASE FOR INSERTION SEQUENCE ELEMENT IS1111A"/>
    <property type="match status" value="1"/>
</dbReference>
<dbReference type="EMBL" id="JAUSQM010000001">
    <property type="protein sequence ID" value="MDP9820960.1"/>
    <property type="molecule type" value="Genomic_DNA"/>
</dbReference>
<dbReference type="InterPro" id="IPR003346">
    <property type="entry name" value="Transposase_20"/>
</dbReference>
<feature type="domain" description="Transposase IS110-like N-terminal" evidence="1">
    <location>
        <begin position="14"/>
        <end position="166"/>
    </location>
</feature>
<reference evidence="5 9" key="1">
    <citation type="submission" date="2023-07" db="EMBL/GenBank/DDBJ databases">
        <title>Sequencing the genomes of 1000 actinobacteria strains.</title>
        <authorList>
            <person name="Klenk H.-P."/>
        </authorList>
    </citation>
    <scope>NUCLEOTIDE SEQUENCE [LARGE SCALE GENOMIC DNA]</scope>
    <source>
        <strain evidence="5 9">GD13</strain>
    </source>
</reference>
<accession>A0ABT9NP66</accession>
<dbReference type="EMBL" id="JAUSQM010000001">
    <property type="protein sequence ID" value="MDP9822897.1"/>
    <property type="molecule type" value="Genomic_DNA"/>
</dbReference>
<keyword evidence="9" id="KW-1185">Reference proteome</keyword>
<organism evidence="5 9">
    <name type="scientific">Nocardioides massiliensis</name>
    <dbReference type="NCBI Taxonomy" id="1325935"/>
    <lineage>
        <taxon>Bacteria</taxon>
        <taxon>Bacillati</taxon>
        <taxon>Actinomycetota</taxon>
        <taxon>Actinomycetes</taxon>
        <taxon>Propionibacteriales</taxon>
        <taxon>Nocardioidaceae</taxon>
        <taxon>Nocardioides</taxon>
    </lineage>
</organism>
<dbReference type="EMBL" id="JAUSQM010000001">
    <property type="protein sequence ID" value="MDP9822637.1"/>
    <property type="molecule type" value="Genomic_DNA"/>
</dbReference>
<evidence type="ECO:0000313" key="4">
    <source>
        <dbReference type="EMBL" id="MDP9820960.1"/>
    </source>
</evidence>
<gene>
    <name evidence="3" type="ORF">J2S59_000042</name>
    <name evidence="4" type="ORF">J2S59_000769</name>
    <name evidence="5" type="ORF">J2S59_002030</name>
    <name evidence="6" type="ORF">J2S59_002446</name>
    <name evidence="7" type="ORF">J2S59_002706</name>
    <name evidence="8" type="ORF">J2S59_002827</name>
</gene>